<dbReference type="RefSeq" id="WP_025208857.1">
    <property type="nucleotide sequence ID" value="NZ_CP006932.1"/>
</dbReference>
<dbReference type="SUPFAM" id="SSF52374">
    <property type="entry name" value="Nucleotidylyl transferase"/>
    <property type="match status" value="1"/>
</dbReference>
<dbReference type="OrthoDB" id="5295945at2"/>
<keyword evidence="3 14" id="KW-0662">Pyridine nucleotide biosynthesis</keyword>
<evidence type="ECO:0000256" key="3">
    <source>
        <dbReference type="ARBA" id="ARBA00022642"/>
    </source>
</evidence>
<dbReference type="SUPFAM" id="SSF109604">
    <property type="entry name" value="HD-domain/PDEase-like"/>
    <property type="match status" value="1"/>
</dbReference>
<dbReference type="InterPro" id="IPR005248">
    <property type="entry name" value="NadD/NMNAT"/>
</dbReference>
<dbReference type="GO" id="GO:0009435">
    <property type="term" value="P:NAD+ biosynthetic process"/>
    <property type="evidence" value="ECO:0007669"/>
    <property type="project" value="UniProtKB-UniRule"/>
</dbReference>
<evidence type="ECO:0000256" key="10">
    <source>
        <dbReference type="ARBA" id="ARBA00023004"/>
    </source>
</evidence>
<gene>
    <name evidence="14 16" type="primary">nadD</name>
    <name evidence="16" type="ORF">X271_00464</name>
</gene>
<dbReference type="SMART" id="SM00471">
    <property type="entry name" value="HDc"/>
    <property type="match status" value="1"/>
</dbReference>
<feature type="domain" description="HD/PDEase" evidence="15">
    <location>
        <begin position="198"/>
        <end position="325"/>
    </location>
</feature>
<dbReference type="InterPro" id="IPR014729">
    <property type="entry name" value="Rossmann-like_a/b/a_fold"/>
</dbReference>
<dbReference type="GO" id="GO:0005524">
    <property type="term" value="F:ATP binding"/>
    <property type="evidence" value="ECO:0007669"/>
    <property type="project" value="UniProtKB-KW"/>
</dbReference>
<dbReference type="PATRIC" id="fig|1427984.3.peg.450"/>
<dbReference type="GO" id="GO:0046872">
    <property type="term" value="F:metal ion binding"/>
    <property type="evidence" value="ECO:0007669"/>
    <property type="project" value="UniProtKB-KW"/>
</dbReference>
<reference evidence="16 17" key="1">
    <citation type="journal article" date="2014" name="Genome Biol. Evol.">
        <title>Phylogenomics of "Candidatus Hepatoplasma crinochetorum," a Lineage of Mollicutes Associated with Noninsect Arthropods.</title>
        <authorList>
            <person name="Leclercq S."/>
            <person name="Dittmer J."/>
            <person name="Bouchon D."/>
            <person name="Cordaux R."/>
        </authorList>
    </citation>
    <scope>NUCLEOTIDE SEQUENCE [LARGE SCALE GENOMIC DNA]</scope>
    <source>
        <strain evidence="16 17">Av</strain>
    </source>
</reference>
<dbReference type="NCBIfam" id="TIGR00125">
    <property type="entry name" value="cyt_tran_rel"/>
    <property type="match status" value="1"/>
</dbReference>
<keyword evidence="10" id="KW-0408">Iron</keyword>
<comment type="similarity">
    <text evidence="14">Belongs to the NadD family.</text>
</comment>
<keyword evidence="4 14" id="KW-0808">Transferase</keyword>
<dbReference type="EMBL" id="CP006932">
    <property type="protein sequence ID" value="AHK22569.1"/>
    <property type="molecule type" value="Genomic_DNA"/>
</dbReference>
<keyword evidence="8" id="KW-0378">Hydrolase</keyword>
<evidence type="ECO:0000256" key="4">
    <source>
        <dbReference type="ARBA" id="ARBA00022679"/>
    </source>
</evidence>
<evidence type="ECO:0000256" key="2">
    <source>
        <dbReference type="ARBA" id="ARBA00005019"/>
    </source>
</evidence>
<dbReference type="EC" id="2.7.7.18" evidence="14"/>
<keyword evidence="7 14" id="KW-0547">Nucleotide-binding</keyword>
<evidence type="ECO:0000256" key="1">
    <source>
        <dbReference type="ARBA" id="ARBA00002324"/>
    </source>
</evidence>
<dbReference type="eggNOG" id="COG1057">
    <property type="taxonomic scope" value="Bacteria"/>
</dbReference>
<accession>W8GFL3</accession>
<sequence length="402" mass="48653">MKIGILGGTFNPFHKGHINIVRNIKKEFGLKQIWIIPTYITVDKSFSIENISAKDRYKIIKYTLKKLKINWIKLIDIEIKNHNISYTYDTLLKLNTKYPEKQFYFIMGEDRYRTFHTWYRYKDIQNLANIIVYRRFINGSCHNKNIDEKYIEFFDEIIYDISSTDILQNLRWDELLEPTKKYISKKYFYLKTIVFNNLKFKRYQHSVSVASHAKRLAKENKYYNWKRAYYAGLIHDLFKYHSKNFLIEYVKKNLKANEELPPFPAMHGYACSYWLEEMYKMKDKKFLKAIKKHTTASKKMSKLDKIIYVADKIASDRKGREIGQERKQAYKNLDFTFEKLLRKQVERLVENGIKFENLDKNTKEAYIHYVLKIKGKKALKNYYYNTKNNHENQWKSLKKNNK</sequence>
<protein>
    <recommendedName>
        <fullName evidence="14">Probable nicotinate-nucleotide adenylyltransferase</fullName>
        <ecNumber evidence="14">2.7.7.18</ecNumber>
    </recommendedName>
    <alternativeName>
        <fullName evidence="14">Deamido-NAD(+) diphosphorylase</fullName>
    </alternativeName>
    <alternativeName>
        <fullName evidence="14">Deamido-NAD(+) pyrophosphorylase</fullName>
    </alternativeName>
    <alternativeName>
        <fullName evidence="14">Nicotinate mononucleotide adenylyltransferase</fullName>
        <shortName evidence="14">NaMN adenylyltransferase</shortName>
    </alternativeName>
</protein>
<comment type="function">
    <text evidence="1 14">Catalyzes the reversible adenylation of nicotinate mononucleotide (NaMN) to nicotinic acid adenine dinucleotide (NaAD).</text>
</comment>
<keyword evidence="11 14" id="KW-0520">NAD</keyword>
<dbReference type="Gene3D" id="3.40.50.620">
    <property type="entry name" value="HUPs"/>
    <property type="match status" value="1"/>
</dbReference>
<dbReference type="InterPro" id="IPR006674">
    <property type="entry name" value="HD_domain"/>
</dbReference>
<dbReference type="CDD" id="cd00077">
    <property type="entry name" value="HDc"/>
    <property type="match status" value="1"/>
</dbReference>
<evidence type="ECO:0000313" key="17">
    <source>
        <dbReference type="Proteomes" id="UP000019450"/>
    </source>
</evidence>
<dbReference type="HOGENOM" id="CLU_050191_0_0_14"/>
<dbReference type="Pfam" id="PF01966">
    <property type="entry name" value="HD"/>
    <property type="match status" value="1"/>
</dbReference>
<dbReference type="GO" id="GO:0008803">
    <property type="term" value="F:bis(5'-nucleosyl)-tetraphosphatase (symmetrical) activity"/>
    <property type="evidence" value="ECO:0007669"/>
    <property type="project" value="UniProtKB-EC"/>
</dbReference>
<evidence type="ECO:0000256" key="7">
    <source>
        <dbReference type="ARBA" id="ARBA00022741"/>
    </source>
</evidence>
<dbReference type="Gene3D" id="1.10.3210.10">
    <property type="entry name" value="Hypothetical protein af1432"/>
    <property type="match status" value="1"/>
</dbReference>
<dbReference type="eggNOG" id="COG1713">
    <property type="taxonomic scope" value="Bacteria"/>
</dbReference>
<dbReference type="KEGG" id="hcr:X271_00464"/>
<dbReference type="InterPro" id="IPR005249">
    <property type="entry name" value="YqeK"/>
</dbReference>
<dbReference type="AlphaFoldDB" id="W8GFL3"/>
<dbReference type="InterPro" id="IPR003607">
    <property type="entry name" value="HD/PDEase_dom"/>
</dbReference>
<comment type="catalytic activity">
    <reaction evidence="13">
        <text>P(1),P(4)-bis(5'-adenosyl) tetraphosphate + H2O = 2 ADP + 2 H(+)</text>
        <dbReference type="Rhea" id="RHEA:24252"/>
        <dbReference type="ChEBI" id="CHEBI:15377"/>
        <dbReference type="ChEBI" id="CHEBI:15378"/>
        <dbReference type="ChEBI" id="CHEBI:58141"/>
        <dbReference type="ChEBI" id="CHEBI:456216"/>
        <dbReference type="EC" id="3.6.1.41"/>
    </reaction>
</comment>
<dbReference type="InterPro" id="IPR004821">
    <property type="entry name" value="Cyt_trans-like"/>
</dbReference>
<evidence type="ECO:0000256" key="14">
    <source>
        <dbReference type="HAMAP-Rule" id="MF_00244"/>
    </source>
</evidence>
<dbReference type="Proteomes" id="UP000019450">
    <property type="component" value="Chromosome"/>
</dbReference>
<keyword evidence="17" id="KW-1185">Reference proteome</keyword>
<evidence type="ECO:0000259" key="15">
    <source>
        <dbReference type="SMART" id="SM00471"/>
    </source>
</evidence>
<keyword evidence="6" id="KW-0479">Metal-binding</keyword>
<dbReference type="PANTHER" id="PTHR39321">
    <property type="entry name" value="NICOTINATE-NUCLEOTIDE ADENYLYLTRANSFERASE-RELATED"/>
    <property type="match status" value="1"/>
</dbReference>
<evidence type="ECO:0000256" key="13">
    <source>
        <dbReference type="ARBA" id="ARBA00049417"/>
    </source>
</evidence>
<dbReference type="UniPathway" id="UPA00253">
    <property type="reaction ID" value="UER00332"/>
</dbReference>
<proteinExistence type="inferred from homology"/>
<keyword evidence="5 14" id="KW-0548">Nucleotidyltransferase</keyword>
<comment type="pathway">
    <text evidence="2 14">Cofactor biosynthesis; NAD(+) biosynthesis; deamido-NAD(+) from nicotinate D-ribonucleotide: step 1/1.</text>
</comment>
<dbReference type="NCBIfam" id="TIGR00482">
    <property type="entry name" value="nicotinate (nicotinamide) nucleotide adenylyltransferase"/>
    <property type="match status" value="1"/>
</dbReference>
<evidence type="ECO:0000256" key="8">
    <source>
        <dbReference type="ARBA" id="ARBA00022801"/>
    </source>
</evidence>
<organism evidence="16 17">
    <name type="scientific">Candidatus Hepatoplasma crinochetorum Av</name>
    <dbReference type="NCBI Taxonomy" id="1427984"/>
    <lineage>
        <taxon>Bacteria</taxon>
        <taxon>Bacillati</taxon>
        <taxon>Mycoplasmatota</taxon>
        <taxon>Mollicutes</taxon>
        <taxon>Candidatus Hepatoplasmataceae</taxon>
        <taxon>Candidatus Hepatoplasma</taxon>
    </lineage>
</organism>
<dbReference type="GO" id="GO:0004515">
    <property type="term" value="F:nicotinate-nucleotide adenylyltransferase activity"/>
    <property type="evidence" value="ECO:0007669"/>
    <property type="project" value="UniProtKB-UniRule"/>
</dbReference>
<evidence type="ECO:0000256" key="12">
    <source>
        <dbReference type="ARBA" id="ARBA00048721"/>
    </source>
</evidence>
<dbReference type="STRING" id="1427984.X271_00464"/>
<comment type="catalytic activity">
    <reaction evidence="12 14">
        <text>nicotinate beta-D-ribonucleotide + ATP + H(+) = deamido-NAD(+) + diphosphate</text>
        <dbReference type="Rhea" id="RHEA:22860"/>
        <dbReference type="ChEBI" id="CHEBI:15378"/>
        <dbReference type="ChEBI" id="CHEBI:30616"/>
        <dbReference type="ChEBI" id="CHEBI:33019"/>
        <dbReference type="ChEBI" id="CHEBI:57502"/>
        <dbReference type="ChEBI" id="CHEBI:58437"/>
        <dbReference type="EC" id="2.7.7.18"/>
    </reaction>
</comment>
<evidence type="ECO:0000313" key="16">
    <source>
        <dbReference type="EMBL" id="AHK22569.1"/>
    </source>
</evidence>
<dbReference type="Pfam" id="PF01467">
    <property type="entry name" value="CTP_transf_like"/>
    <property type="match status" value="1"/>
</dbReference>
<keyword evidence="9 14" id="KW-0067">ATP-binding</keyword>
<name>W8GFL3_9MOLU</name>
<evidence type="ECO:0000256" key="5">
    <source>
        <dbReference type="ARBA" id="ARBA00022695"/>
    </source>
</evidence>
<dbReference type="PANTHER" id="PTHR39321:SF3">
    <property type="entry name" value="PHOSPHOPANTETHEINE ADENYLYLTRANSFERASE"/>
    <property type="match status" value="1"/>
</dbReference>
<dbReference type="NCBIfam" id="TIGR00488">
    <property type="entry name" value="bis(5'-nucleosyl)-tetraphosphatase (symmetrical) YqeK"/>
    <property type="match status" value="1"/>
</dbReference>
<dbReference type="HAMAP" id="MF_00244">
    <property type="entry name" value="NaMN_adenylyltr"/>
    <property type="match status" value="1"/>
</dbReference>
<evidence type="ECO:0000256" key="9">
    <source>
        <dbReference type="ARBA" id="ARBA00022840"/>
    </source>
</evidence>
<evidence type="ECO:0000256" key="6">
    <source>
        <dbReference type="ARBA" id="ARBA00022723"/>
    </source>
</evidence>
<dbReference type="CDD" id="cd02165">
    <property type="entry name" value="NMNAT"/>
    <property type="match status" value="1"/>
</dbReference>
<evidence type="ECO:0000256" key="11">
    <source>
        <dbReference type="ARBA" id="ARBA00023027"/>
    </source>
</evidence>